<evidence type="ECO:0000259" key="1">
    <source>
        <dbReference type="Pfam" id="PF04389"/>
    </source>
</evidence>
<gene>
    <name evidence="2" type="ORF">GCM10023330_10020</name>
</gene>
<dbReference type="Pfam" id="PF04389">
    <property type="entry name" value="Peptidase_M28"/>
    <property type="match status" value="1"/>
</dbReference>
<reference evidence="3" key="1">
    <citation type="journal article" date="2019" name="Int. J. Syst. Evol. Microbiol.">
        <title>The Global Catalogue of Microorganisms (GCM) 10K type strain sequencing project: providing services to taxonomists for standard genome sequencing and annotation.</title>
        <authorList>
            <consortium name="The Broad Institute Genomics Platform"/>
            <consortium name="The Broad Institute Genome Sequencing Center for Infectious Disease"/>
            <person name="Wu L."/>
            <person name="Ma J."/>
        </authorList>
    </citation>
    <scope>NUCLEOTIDE SEQUENCE [LARGE SCALE GENOMIC DNA]</scope>
    <source>
        <strain evidence="3">JCM 18325</strain>
    </source>
</reference>
<dbReference type="EMBL" id="BAABJW010000001">
    <property type="protein sequence ID" value="GAA4805519.1"/>
    <property type="molecule type" value="Genomic_DNA"/>
</dbReference>
<dbReference type="InterPro" id="IPR007484">
    <property type="entry name" value="Peptidase_M28"/>
</dbReference>
<dbReference type="PANTHER" id="PTHR12147:SF26">
    <property type="entry name" value="PEPTIDASE M28 DOMAIN-CONTAINING PROTEIN"/>
    <property type="match status" value="1"/>
</dbReference>
<dbReference type="InterPro" id="IPR045175">
    <property type="entry name" value="M28_fam"/>
</dbReference>
<dbReference type="PANTHER" id="PTHR12147">
    <property type="entry name" value="METALLOPEPTIDASE M28 FAMILY MEMBER"/>
    <property type="match status" value="1"/>
</dbReference>
<organism evidence="2 3">
    <name type="scientific">Litoribaculum gwangyangense</name>
    <dbReference type="NCBI Taxonomy" id="1130722"/>
    <lineage>
        <taxon>Bacteria</taxon>
        <taxon>Pseudomonadati</taxon>
        <taxon>Bacteroidota</taxon>
        <taxon>Flavobacteriia</taxon>
        <taxon>Flavobacteriales</taxon>
        <taxon>Flavobacteriaceae</taxon>
        <taxon>Litoribaculum</taxon>
    </lineage>
</organism>
<dbReference type="PROSITE" id="PS51257">
    <property type="entry name" value="PROKAR_LIPOPROTEIN"/>
    <property type="match status" value="1"/>
</dbReference>
<dbReference type="RefSeq" id="WP_345275842.1">
    <property type="nucleotide sequence ID" value="NZ_BAABJW010000001.1"/>
</dbReference>
<dbReference type="Proteomes" id="UP001501433">
    <property type="component" value="Unassembled WGS sequence"/>
</dbReference>
<comment type="caution">
    <text evidence="2">The sequence shown here is derived from an EMBL/GenBank/DDBJ whole genome shotgun (WGS) entry which is preliminary data.</text>
</comment>
<name>A0ABP9C713_9FLAO</name>
<evidence type="ECO:0000313" key="3">
    <source>
        <dbReference type="Proteomes" id="UP001501433"/>
    </source>
</evidence>
<dbReference type="Gene3D" id="3.40.630.10">
    <property type="entry name" value="Zn peptidases"/>
    <property type="match status" value="1"/>
</dbReference>
<dbReference type="SUPFAM" id="SSF53187">
    <property type="entry name" value="Zn-dependent exopeptidases"/>
    <property type="match status" value="1"/>
</dbReference>
<feature type="domain" description="Peptidase M28" evidence="1">
    <location>
        <begin position="119"/>
        <end position="322"/>
    </location>
</feature>
<evidence type="ECO:0000313" key="2">
    <source>
        <dbReference type="EMBL" id="GAA4805519.1"/>
    </source>
</evidence>
<sequence>MNKLLNALLILILSFSCTVTKNKEVSKSSKISSDKAVEQVKSIIVPYTIENVKHIISKESIKTNLEYLASDELQGRETGSTGIEQAAVYIENFFKKYKVKPYFETYRDSFDLGHYVGYNVVGYLPGNDFKLKNEFVILGAHYDHIGIAANIINNDSIANGANDDASGTVAVLEWAKYFAKVKNNKRSILFTLYSAEEKGLKGSEHLAKKLKESNLDLYTMINFEMIGVPRADSETMSYVTGYDRSNIAKKLNTYAGKEIIGFLPQAKAYKLFERSDNYPFYNEFKIPAHAISTFDFTNFDYYHHVDDEVDKMNYDHMLTFITKMAAALEGMVNAPTKEIKMKNE</sequence>
<accession>A0ABP9C713</accession>
<proteinExistence type="predicted"/>
<protein>
    <submittedName>
        <fullName evidence="2">M28 family metallopeptidase</fullName>
    </submittedName>
</protein>
<keyword evidence="3" id="KW-1185">Reference proteome</keyword>